<feature type="compositionally biased region" description="Basic residues" evidence="2">
    <location>
        <begin position="248"/>
        <end position="258"/>
    </location>
</feature>
<proteinExistence type="predicted"/>
<dbReference type="Gene3D" id="3.30.160.20">
    <property type="match status" value="1"/>
</dbReference>
<dbReference type="SMART" id="SM00443">
    <property type="entry name" value="G_patch"/>
    <property type="match status" value="1"/>
</dbReference>
<keyword evidence="6" id="KW-1185">Reference proteome</keyword>
<comment type="caution">
    <text evidence="5">The sequence shown here is derived from an EMBL/GenBank/DDBJ whole genome shotgun (WGS) entry which is preliminary data.</text>
</comment>
<accession>A0A9Q0NCZ3</accession>
<sequence length="702" mass="79778">MKFEMSEESESLTLPAIPQSFNSVKIKQEKLTPPSSPKRKATTSSLIQFANVKKENCSNKHTLGESVFSTLLPPNDDKKTVELTKSSEELLAELFHEKEKGKKRKLEDTTKSTSKHKKKKIEKSEVRKDDLDIDEYEKQLLDFKNSAVYEEKVNQAEEKKKEHRYDKYDDTASESGQSKSSEISLSDEETYERNRARFYERDSYYGGRSTDRYRDRSPKHRSRDRYESSYFGHGHRGLGCRYEDRDRDRRRRRSRSRSQHSEERIDKKRLLEIARKNAISMLKNGTLPGTQNMAPEAKEKVLAKMRFGGKSVDELTEFCKKLSNGESNGFLSDVSDDSDHDEDGNEKPFNHPFMLKERNEPIVMNIKNSTPIQPKTAEQTKAILMQFPVSSGQHHRLNESEWVPVPPKKPAPKAKTEKTIKSIPVAIMPPPPAPEPVPKPEVNIFPDSKTSNNLDVTTIITKRLNAMRKLQENPMDQEAIKLMYNTQKEMSAWADSKFIPGQFTGSTGANILSAKELTSGFQAWAKRDQLLTTTPVSGGMGMHLLKKMGWNPGEGLGKEKNGSLQPLLLEVKLDKKGLVANEDVRNMILVSEICFSFGHIEQNSGASSQQPKRRKPTNITQAVQSMESKHPVSLLGEMSAKRKWQMPKYDLVCETGPHHNRQFLFTVEMNGIVYRPPTASNNKKEAKAVAAKFALQQMGVLQ</sequence>
<evidence type="ECO:0000259" key="3">
    <source>
        <dbReference type="PROSITE" id="PS50137"/>
    </source>
</evidence>
<dbReference type="GO" id="GO:0051726">
    <property type="term" value="P:regulation of cell cycle"/>
    <property type="evidence" value="ECO:0007669"/>
    <property type="project" value="InterPro"/>
</dbReference>
<feature type="region of interest" description="Disordered" evidence="2">
    <location>
        <begin position="147"/>
        <end position="268"/>
    </location>
</feature>
<gene>
    <name evidence="5" type="primary">Son</name>
    <name evidence="5" type="ORF">Bhyg_03251</name>
</gene>
<dbReference type="PANTHER" id="PTHR46528:SF1">
    <property type="entry name" value="PROTEIN SON"/>
    <property type="match status" value="1"/>
</dbReference>
<feature type="region of interest" description="Disordered" evidence="2">
    <location>
        <begin position="94"/>
        <end position="128"/>
    </location>
</feature>
<dbReference type="Proteomes" id="UP001151699">
    <property type="component" value="Chromosome A"/>
</dbReference>
<dbReference type="SMART" id="SM00358">
    <property type="entry name" value="DSRM"/>
    <property type="match status" value="1"/>
</dbReference>
<feature type="compositionally biased region" description="Low complexity" evidence="2">
    <location>
        <begin position="173"/>
        <end position="184"/>
    </location>
</feature>
<dbReference type="Pfam" id="PF01585">
    <property type="entry name" value="G-patch"/>
    <property type="match status" value="1"/>
</dbReference>
<dbReference type="InterPro" id="IPR032922">
    <property type="entry name" value="SON"/>
</dbReference>
<feature type="region of interest" description="Disordered" evidence="2">
    <location>
        <begin position="326"/>
        <end position="352"/>
    </location>
</feature>
<feature type="compositionally biased region" description="Basic and acidic residues" evidence="2">
    <location>
        <begin position="149"/>
        <end position="170"/>
    </location>
</feature>
<feature type="compositionally biased region" description="Basic and acidic residues" evidence="2">
    <location>
        <begin position="259"/>
        <end position="268"/>
    </location>
</feature>
<feature type="domain" description="G-patch" evidence="4">
    <location>
        <begin position="537"/>
        <end position="583"/>
    </location>
</feature>
<evidence type="ECO:0000313" key="5">
    <source>
        <dbReference type="EMBL" id="KAJ6648026.1"/>
    </source>
</evidence>
<organism evidence="5 6">
    <name type="scientific">Pseudolycoriella hygida</name>
    <dbReference type="NCBI Taxonomy" id="35572"/>
    <lineage>
        <taxon>Eukaryota</taxon>
        <taxon>Metazoa</taxon>
        <taxon>Ecdysozoa</taxon>
        <taxon>Arthropoda</taxon>
        <taxon>Hexapoda</taxon>
        <taxon>Insecta</taxon>
        <taxon>Pterygota</taxon>
        <taxon>Neoptera</taxon>
        <taxon>Endopterygota</taxon>
        <taxon>Diptera</taxon>
        <taxon>Nematocera</taxon>
        <taxon>Sciaroidea</taxon>
        <taxon>Sciaridae</taxon>
        <taxon>Pseudolycoriella</taxon>
    </lineage>
</organism>
<evidence type="ECO:0000256" key="1">
    <source>
        <dbReference type="PROSITE-ProRule" id="PRU00266"/>
    </source>
</evidence>
<feature type="compositionally biased region" description="Acidic residues" evidence="2">
    <location>
        <begin position="334"/>
        <end position="344"/>
    </location>
</feature>
<feature type="compositionally biased region" description="Basic and acidic residues" evidence="2">
    <location>
        <begin position="191"/>
        <end position="216"/>
    </location>
</feature>
<dbReference type="PROSITE" id="PS50137">
    <property type="entry name" value="DS_RBD"/>
    <property type="match status" value="1"/>
</dbReference>
<keyword evidence="1" id="KW-0694">RNA-binding</keyword>
<dbReference type="InterPro" id="IPR000467">
    <property type="entry name" value="G_patch_dom"/>
</dbReference>
<evidence type="ECO:0000259" key="4">
    <source>
        <dbReference type="PROSITE" id="PS50174"/>
    </source>
</evidence>
<name>A0A9Q0NCZ3_9DIPT</name>
<dbReference type="PROSITE" id="PS50174">
    <property type="entry name" value="G_PATCH"/>
    <property type="match status" value="1"/>
</dbReference>
<dbReference type="InterPro" id="IPR014720">
    <property type="entry name" value="dsRBD_dom"/>
</dbReference>
<dbReference type="OrthoDB" id="786951at2759"/>
<dbReference type="AlphaFoldDB" id="A0A9Q0NCZ3"/>
<dbReference type="SUPFAM" id="SSF54768">
    <property type="entry name" value="dsRNA-binding domain-like"/>
    <property type="match status" value="1"/>
</dbReference>
<dbReference type="GO" id="GO:0048024">
    <property type="term" value="P:regulation of mRNA splicing, via spliceosome"/>
    <property type="evidence" value="ECO:0007669"/>
    <property type="project" value="TreeGrafter"/>
</dbReference>
<dbReference type="EMBL" id="WJQU01000001">
    <property type="protein sequence ID" value="KAJ6648026.1"/>
    <property type="molecule type" value="Genomic_DNA"/>
</dbReference>
<dbReference type="GO" id="GO:0003723">
    <property type="term" value="F:RNA binding"/>
    <property type="evidence" value="ECO:0007669"/>
    <property type="project" value="UniProtKB-UniRule"/>
</dbReference>
<dbReference type="PANTHER" id="PTHR46528">
    <property type="entry name" value="PROTEIN SON"/>
    <property type="match status" value="1"/>
</dbReference>
<feature type="region of interest" description="Disordered" evidence="2">
    <location>
        <begin position="395"/>
        <end position="417"/>
    </location>
</feature>
<feature type="compositionally biased region" description="Basic and acidic residues" evidence="2">
    <location>
        <begin position="94"/>
        <end position="110"/>
    </location>
</feature>
<evidence type="ECO:0000256" key="2">
    <source>
        <dbReference type="SAM" id="MobiDB-lite"/>
    </source>
</evidence>
<dbReference type="Pfam" id="PF00035">
    <property type="entry name" value="dsrm"/>
    <property type="match status" value="1"/>
</dbReference>
<reference evidence="5" key="1">
    <citation type="submission" date="2022-07" db="EMBL/GenBank/DDBJ databases">
        <authorList>
            <person name="Trinca V."/>
            <person name="Uliana J.V.C."/>
            <person name="Torres T.T."/>
            <person name="Ward R.J."/>
            <person name="Monesi N."/>
        </authorList>
    </citation>
    <scope>NUCLEOTIDE SEQUENCE</scope>
    <source>
        <strain evidence="5">HSMRA1968</strain>
        <tissue evidence="5">Whole embryos</tissue>
    </source>
</reference>
<protein>
    <submittedName>
        <fullName evidence="5">Protein Son</fullName>
    </submittedName>
</protein>
<evidence type="ECO:0000313" key="6">
    <source>
        <dbReference type="Proteomes" id="UP001151699"/>
    </source>
</evidence>
<feature type="domain" description="DRBM" evidence="3">
    <location>
        <begin position="630"/>
        <end position="700"/>
    </location>
</feature>